<proteinExistence type="predicted"/>
<comment type="caution">
    <text evidence="6">The sequence shown here is derived from an EMBL/GenBank/DDBJ whole genome shotgun (WGS) entry which is preliminary data.</text>
</comment>
<dbReference type="PANTHER" id="PTHR30154:SF34">
    <property type="entry name" value="TRANSCRIPTIONAL REGULATOR AZLB"/>
    <property type="match status" value="1"/>
</dbReference>
<dbReference type="InterPro" id="IPR000485">
    <property type="entry name" value="AsnC-type_HTH_dom"/>
</dbReference>
<evidence type="ECO:0000256" key="3">
    <source>
        <dbReference type="ARBA" id="ARBA00023163"/>
    </source>
</evidence>
<dbReference type="PRINTS" id="PR00033">
    <property type="entry name" value="HTHASNC"/>
</dbReference>
<dbReference type="RefSeq" id="WP_211312163.1">
    <property type="nucleotide sequence ID" value="NZ_BAAABL010000059.1"/>
</dbReference>
<sequence length="248" mass="26630">MSSEFDELDELILYRLARDARGATAADIAREADVSPGTVRNRIQRLEEADVITGYHAHVDYERVGGRLTGLLRCTTTAAEQERLAAQVLSVPGVIGVREAMTGRGNLRVKAVGTDTADLSRISRKLTNLGVEIEDEDLMRAERHHPYHAFGPEEAETGADGTLGVAADEEVLTVTVADEATIAGRTLKEANADGLVGEDVLVVALERDETSVTPNGDTALEPGDRVRLFSTQGVPTDTLRAFGAHDVQ</sequence>
<dbReference type="GO" id="GO:0008324">
    <property type="term" value="F:monoatomic cation transmembrane transporter activity"/>
    <property type="evidence" value="ECO:0007669"/>
    <property type="project" value="InterPro"/>
</dbReference>
<dbReference type="PROSITE" id="PS51202">
    <property type="entry name" value="RCK_C"/>
    <property type="match status" value="1"/>
</dbReference>
<evidence type="ECO:0000313" key="6">
    <source>
        <dbReference type="EMBL" id="GAA0306302.1"/>
    </source>
</evidence>
<accession>A0AAV3S9Z1</accession>
<dbReference type="InterPro" id="IPR019888">
    <property type="entry name" value="Tscrpt_reg_AsnC-like"/>
</dbReference>
<dbReference type="Pfam" id="PF13412">
    <property type="entry name" value="HTH_24"/>
    <property type="match status" value="1"/>
</dbReference>
<gene>
    <name evidence="6" type="ORF">GCM10009066_20160</name>
</gene>
<dbReference type="InterPro" id="IPR006037">
    <property type="entry name" value="RCK_C"/>
</dbReference>
<keyword evidence="2" id="KW-0238">DNA-binding</keyword>
<dbReference type="Gene3D" id="1.10.10.10">
    <property type="entry name" value="Winged helix-like DNA-binding domain superfamily/Winged helix DNA-binding domain"/>
    <property type="match status" value="1"/>
</dbReference>
<keyword evidence="7" id="KW-1185">Reference proteome</keyword>
<feature type="domain" description="RCK C-terminal" evidence="5">
    <location>
        <begin position="158"/>
        <end position="245"/>
    </location>
</feature>
<dbReference type="SUPFAM" id="SSF116726">
    <property type="entry name" value="TrkA C-terminal domain-like"/>
    <property type="match status" value="1"/>
</dbReference>
<dbReference type="PROSITE" id="PS50956">
    <property type="entry name" value="HTH_ASNC_2"/>
    <property type="match status" value="1"/>
</dbReference>
<dbReference type="InterPro" id="IPR036390">
    <property type="entry name" value="WH_DNA-bd_sf"/>
</dbReference>
<dbReference type="GO" id="GO:0006813">
    <property type="term" value="P:potassium ion transport"/>
    <property type="evidence" value="ECO:0007669"/>
    <property type="project" value="InterPro"/>
</dbReference>
<evidence type="ECO:0000256" key="1">
    <source>
        <dbReference type="ARBA" id="ARBA00023015"/>
    </source>
</evidence>
<evidence type="ECO:0000313" key="7">
    <source>
        <dbReference type="Proteomes" id="UP001500837"/>
    </source>
</evidence>
<protein>
    <submittedName>
        <fullName evidence="6">Lrp/AsnC family transcriptional regulator</fullName>
    </submittedName>
</protein>
<name>A0AAV3S9Z1_9EURY</name>
<dbReference type="SMART" id="SM00344">
    <property type="entry name" value="HTH_ASNC"/>
    <property type="match status" value="1"/>
</dbReference>
<dbReference type="GO" id="GO:0043200">
    <property type="term" value="P:response to amino acid"/>
    <property type="evidence" value="ECO:0007669"/>
    <property type="project" value="TreeGrafter"/>
</dbReference>
<dbReference type="Gene3D" id="3.30.70.1450">
    <property type="entry name" value="Regulator of K+ conductance, C-terminal domain"/>
    <property type="match status" value="1"/>
</dbReference>
<dbReference type="InterPro" id="IPR011991">
    <property type="entry name" value="ArsR-like_HTH"/>
</dbReference>
<evidence type="ECO:0000259" key="4">
    <source>
        <dbReference type="PROSITE" id="PS50956"/>
    </source>
</evidence>
<dbReference type="EMBL" id="BAAABL010000059">
    <property type="protein sequence ID" value="GAA0306302.1"/>
    <property type="molecule type" value="Genomic_DNA"/>
</dbReference>
<dbReference type="Pfam" id="PF02080">
    <property type="entry name" value="TrkA_C"/>
    <property type="match status" value="1"/>
</dbReference>
<dbReference type="SUPFAM" id="SSF46785">
    <property type="entry name" value="Winged helix' DNA-binding domain"/>
    <property type="match status" value="1"/>
</dbReference>
<dbReference type="InterPro" id="IPR036721">
    <property type="entry name" value="RCK_C_sf"/>
</dbReference>
<evidence type="ECO:0000256" key="2">
    <source>
        <dbReference type="ARBA" id="ARBA00023125"/>
    </source>
</evidence>
<keyword evidence="3" id="KW-0804">Transcription</keyword>
<dbReference type="AlphaFoldDB" id="A0AAV3S9Z1"/>
<dbReference type="GO" id="GO:0005829">
    <property type="term" value="C:cytosol"/>
    <property type="evidence" value="ECO:0007669"/>
    <property type="project" value="TreeGrafter"/>
</dbReference>
<evidence type="ECO:0000259" key="5">
    <source>
        <dbReference type="PROSITE" id="PS51202"/>
    </source>
</evidence>
<dbReference type="InterPro" id="IPR036388">
    <property type="entry name" value="WH-like_DNA-bd_sf"/>
</dbReference>
<dbReference type="CDD" id="cd00090">
    <property type="entry name" value="HTH_ARSR"/>
    <property type="match status" value="1"/>
</dbReference>
<dbReference type="GO" id="GO:0043565">
    <property type="term" value="F:sequence-specific DNA binding"/>
    <property type="evidence" value="ECO:0007669"/>
    <property type="project" value="InterPro"/>
</dbReference>
<organism evidence="6 7">
    <name type="scientific">Halarchaeum salinum</name>
    <dbReference type="NCBI Taxonomy" id="489912"/>
    <lineage>
        <taxon>Archaea</taxon>
        <taxon>Methanobacteriati</taxon>
        <taxon>Methanobacteriota</taxon>
        <taxon>Stenosarchaea group</taxon>
        <taxon>Halobacteria</taxon>
        <taxon>Halobacteriales</taxon>
        <taxon>Halobacteriaceae</taxon>
    </lineage>
</organism>
<dbReference type="PANTHER" id="PTHR30154">
    <property type="entry name" value="LEUCINE-RESPONSIVE REGULATORY PROTEIN"/>
    <property type="match status" value="1"/>
</dbReference>
<dbReference type="Proteomes" id="UP001500837">
    <property type="component" value="Unassembled WGS sequence"/>
</dbReference>
<feature type="domain" description="HTH asnC-type" evidence="4">
    <location>
        <begin position="5"/>
        <end position="72"/>
    </location>
</feature>
<keyword evidence="1" id="KW-0805">Transcription regulation</keyword>
<dbReference type="Gene3D" id="3.30.70.920">
    <property type="match status" value="1"/>
</dbReference>
<reference evidence="6 7" key="1">
    <citation type="journal article" date="2019" name="Int. J. Syst. Evol. Microbiol.">
        <title>The Global Catalogue of Microorganisms (GCM) 10K type strain sequencing project: providing services to taxonomists for standard genome sequencing and annotation.</title>
        <authorList>
            <consortium name="The Broad Institute Genomics Platform"/>
            <consortium name="The Broad Institute Genome Sequencing Center for Infectious Disease"/>
            <person name="Wu L."/>
            <person name="Ma J."/>
        </authorList>
    </citation>
    <scope>NUCLEOTIDE SEQUENCE [LARGE SCALE GENOMIC DNA]</scope>
    <source>
        <strain evidence="6 7">JCM 16330</strain>
    </source>
</reference>